<dbReference type="OrthoDB" id="6710627at2"/>
<protein>
    <recommendedName>
        <fullName evidence="1">DUF2345 domain-containing protein</fullName>
    </recommendedName>
</protein>
<evidence type="ECO:0000313" key="3">
    <source>
        <dbReference type="Proteomes" id="UP000199698"/>
    </source>
</evidence>
<dbReference type="EMBL" id="FMBA01000037">
    <property type="protein sequence ID" value="SCC17972.1"/>
    <property type="molecule type" value="Genomic_DNA"/>
</dbReference>
<dbReference type="Proteomes" id="UP000199698">
    <property type="component" value="Unassembled WGS sequence"/>
</dbReference>
<gene>
    <name evidence="2" type="ORF">GA0061080_103715</name>
</gene>
<dbReference type="Pfam" id="PF10106">
    <property type="entry name" value="DUF2345"/>
    <property type="match status" value="1"/>
</dbReference>
<dbReference type="InterPro" id="IPR018769">
    <property type="entry name" value="VgrG2_DUF2345"/>
</dbReference>
<sequence>MQAQNANFNMAAKQDIKVDSVDGKVTITAKDNLTLICGGSYIKISSEGIELGTQDNIYLKCNVMQKMGVAQKDIPEIALPKAIETNFSMNKKDKYSLKYLMVNDEGEPYKNIEYLAFMEDGSVKRGKTDDKGYTERFYTKKEEKIAVRLVLSKTSNGELINQ</sequence>
<organism evidence="2 3">
    <name type="scientific">Gilliamella intestini</name>
    <dbReference type="NCBI Taxonomy" id="1798183"/>
    <lineage>
        <taxon>Bacteria</taxon>
        <taxon>Pseudomonadati</taxon>
        <taxon>Pseudomonadota</taxon>
        <taxon>Gammaproteobacteria</taxon>
        <taxon>Orbales</taxon>
        <taxon>Orbaceae</taxon>
        <taxon>Gilliamella</taxon>
    </lineage>
</organism>
<keyword evidence="3" id="KW-1185">Reference proteome</keyword>
<feature type="domain" description="DUF2345" evidence="1">
    <location>
        <begin position="1"/>
        <end position="67"/>
    </location>
</feature>
<name>A0A1C4CFV9_9GAMM</name>
<dbReference type="AlphaFoldDB" id="A0A1C4CFV9"/>
<reference evidence="3" key="1">
    <citation type="submission" date="2016-08" db="EMBL/GenBank/DDBJ databases">
        <authorList>
            <person name="Varghese N."/>
            <person name="Submissions Spin"/>
        </authorList>
    </citation>
    <scope>NUCLEOTIDE SEQUENCE [LARGE SCALE GENOMIC DNA]</scope>
    <source>
        <strain evidence="3">R-53144</strain>
    </source>
</reference>
<dbReference type="STRING" id="1798183.GA0061080_103715"/>
<evidence type="ECO:0000313" key="2">
    <source>
        <dbReference type="EMBL" id="SCC17972.1"/>
    </source>
</evidence>
<accession>A0A1C4CFV9</accession>
<proteinExistence type="predicted"/>
<evidence type="ECO:0000259" key="1">
    <source>
        <dbReference type="Pfam" id="PF10106"/>
    </source>
</evidence>